<sequence>MRNEELEDAELEEEDAAGRQAALDKAASLTADLFEEEKEHADAPQTMVKEAAMEWKFATVKKLNRRTSEIIGEYSRRKDLMKVVVEPLLPVMELLPRTSNIRKQLLLVFDVYSRYVKRLLEISNGIGVNLFLKNKKWV</sequence>
<proteinExistence type="predicted"/>
<dbReference type="Proteomes" id="UP001331761">
    <property type="component" value="Unassembled WGS sequence"/>
</dbReference>
<dbReference type="EMBL" id="WIXE01005145">
    <property type="protein sequence ID" value="KAK5982421.1"/>
    <property type="molecule type" value="Genomic_DNA"/>
</dbReference>
<name>A0AAN8FN74_TRICO</name>
<evidence type="ECO:0000313" key="3">
    <source>
        <dbReference type="Proteomes" id="UP001331761"/>
    </source>
</evidence>
<gene>
    <name evidence="1" type="ORF">GCK32_019227</name>
    <name evidence="2" type="ORF">GCK32_019599</name>
</gene>
<evidence type="ECO:0000313" key="1">
    <source>
        <dbReference type="EMBL" id="KAK5968483.1"/>
    </source>
</evidence>
<comment type="caution">
    <text evidence="2">The sequence shown here is derived from an EMBL/GenBank/DDBJ whole genome shotgun (WGS) entry which is preliminary data.</text>
</comment>
<reference evidence="2 3" key="1">
    <citation type="submission" date="2019-10" db="EMBL/GenBank/DDBJ databases">
        <title>Assembly and Annotation for the nematode Trichostrongylus colubriformis.</title>
        <authorList>
            <person name="Martin J."/>
        </authorList>
    </citation>
    <scope>NUCLEOTIDE SEQUENCE [LARGE SCALE GENOMIC DNA]</scope>
    <source>
        <strain evidence="2">G859</strain>
        <tissue evidence="2">Whole worm</tissue>
    </source>
</reference>
<keyword evidence="3" id="KW-1185">Reference proteome</keyword>
<dbReference type="EMBL" id="WIXE01021330">
    <property type="protein sequence ID" value="KAK5968483.1"/>
    <property type="molecule type" value="Genomic_DNA"/>
</dbReference>
<organism evidence="2 3">
    <name type="scientific">Trichostrongylus colubriformis</name>
    <name type="common">Black scour worm</name>
    <dbReference type="NCBI Taxonomy" id="6319"/>
    <lineage>
        <taxon>Eukaryota</taxon>
        <taxon>Metazoa</taxon>
        <taxon>Ecdysozoa</taxon>
        <taxon>Nematoda</taxon>
        <taxon>Chromadorea</taxon>
        <taxon>Rhabditida</taxon>
        <taxon>Rhabditina</taxon>
        <taxon>Rhabditomorpha</taxon>
        <taxon>Strongyloidea</taxon>
        <taxon>Trichostrongylidae</taxon>
        <taxon>Trichostrongylus</taxon>
    </lineage>
</organism>
<accession>A0AAN8FN74</accession>
<dbReference type="AlphaFoldDB" id="A0AAN8FN74"/>
<protein>
    <submittedName>
        <fullName evidence="2">Uncharacterized protein</fullName>
    </submittedName>
</protein>
<evidence type="ECO:0000313" key="2">
    <source>
        <dbReference type="EMBL" id="KAK5982421.1"/>
    </source>
</evidence>